<feature type="binding site" evidence="5">
    <location>
        <position position="186"/>
    </location>
    <ligand>
        <name>(6R)-5,10-methylene-5,6,7,8-tetrahydrofolate</name>
        <dbReference type="ChEBI" id="CHEBI:15636"/>
    </ligand>
</feature>
<evidence type="ECO:0000256" key="5">
    <source>
        <dbReference type="HAMAP-Rule" id="MF_00008"/>
    </source>
</evidence>
<dbReference type="Pfam" id="PF00303">
    <property type="entry name" value="Thymidylat_synt"/>
    <property type="match status" value="1"/>
</dbReference>
<evidence type="ECO:0000256" key="3">
    <source>
        <dbReference type="ARBA" id="ARBA00022679"/>
    </source>
</evidence>
<evidence type="ECO:0000256" key="1">
    <source>
        <dbReference type="ARBA" id="ARBA00011947"/>
    </source>
</evidence>
<dbReference type="SUPFAM" id="SSF55831">
    <property type="entry name" value="Thymidylate synthase/dCMP hydroxymethylase"/>
    <property type="match status" value="1"/>
</dbReference>
<dbReference type="RefSeq" id="WP_085393252.1">
    <property type="nucleotide sequence ID" value="NZ_LNKD01000001.1"/>
</dbReference>
<dbReference type="InterPro" id="IPR045097">
    <property type="entry name" value="Thymidate_synth/dCMP_Mease"/>
</dbReference>
<accession>A0A1X2Z2K0</accession>
<feature type="binding site" description="in other chain" evidence="5">
    <location>
        <position position="37"/>
    </location>
    <ligand>
        <name>dUMP</name>
        <dbReference type="ChEBI" id="CHEBI:246422"/>
        <note>ligand shared between dimeric partners</note>
    </ligand>
</feature>
<dbReference type="GO" id="GO:0006235">
    <property type="term" value="P:dTTP biosynthetic process"/>
    <property type="evidence" value="ECO:0007669"/>
    <property type="project" value="UniProtKB-UniRule"/>
</dbReference>
<feature type="binding site" description="in other chain" evidence="5">
    <location>
        <begin position="224"/>
        <end position="226"/>
    </location>
    <ligand>
        <name>dUMP</name>
        <dbReference type="ChEBI" id="CHEBI:246422"/>
        <note>ligand shared between dimeric partners</note>
    </ligand>
</feature>
<dbReference type="HAMAP" id="MF_00008">
    <property type="entry name" value="Thymidy_synth_bact"/>
    <property type="match status" value="1"/>
</dbReference>
<dbReference type="PANTHER" id="PTHR11548">
    <property type="entry name" value="THYMIDYLATE SYNTHASE 1"/>
    <property type="match status" value="1"/>
</dbReference>
<dbReference type="PROSITE" id="PS00091">
    <property type="entry name" value="THYMIDYLATE_SYNTHASE"/>
    <property type="match status" value="1"/>
</dbReference>
<dbReference type="EC" id="2.1.1.45" evidence="1 5"/>
<dbReference type="InterPro" id="IPR000398">
    <property type="entry name" value="Thymidylate_synthase"/>
</dbReference>
<comment type="caution">
    <text evidence="5">Lacks conserved residue(s) required for the propagation of feature annotation.</text>
</comment>
<dbReference type="PRINTS" id="PR00108">
    <property type="entry name" value="THYMDSNTHASE"/>
</dbReference>
<dbReference type="InterPro" id="IPR023451">
    <property type="entry name" value="Thymidate_synth/dCMP_Mease_dom"/>
</dbReference>
<comment type="similarity">
    <text evidence="5">Belongs to the thymidylate synthase family. Bacterial-type ThyA subfamily.</text>
</comment>
<dbReference type="Proteomes" id="UP000193377">
    <property type="component" value="Unassembled WGS sequence"/>
</dbReference>
<comment type="subcellular location">
    <subcellularLocation>
        <location evidence="5">Cytoplasm</location>
    </subcellularLocation>
</comment>
<dbReference type="GO" id="GO:0005829">
    <property type="term" value="C:cytosol"/>
    <property type="evidence" value="ECO:0007669"/>
    <property type="project" value="TreeGrafter"/>
</dbReference>
<name>A0A1X2Z2K0_BIFAD</name>
<feature type="binding site" description="in other chain" evidence="5">
    <location>
        <position position="194"/>
    </location>
    <ligand>
        <name>dUMP</name>
        <dbReference type="ChEBI" id="CHEBI:246422"/>
        <note>ligand shared between dimeric partners</note>
    </ligand>
</feature>
<dbReference type="NCBIfam" id="TIGR03284">
    <property type="entry name" value="thym_sym"/>
    <property type="match status" value="1"/>
</dbReference>
<organism evidence="8 9">
    <name type="scientific">Bifidobacterium adolescentis</name>
    <dbReference type="NCBI Taxonomy" id="1680"/>
    <lineage>
        <taxon>Bacteria</taxon>
        <taxon>Bacillati</taxon>
        <taxon>Actinomycetota</taxon>
        <taxon>Actinomycetes</taxon>
        <taxon>Bifidobacteriales</taxon>
        <taxon>Bifidobacteriaceae</taxon>
        <taxon>Bifidobacterium</taxon>
    </lineage>
</organism>
<proteinExistence type="inferred from homology"/>
<evidence type="ECO:0000313" key="8">
    <source>
        <dbReference type="EMBL" id="OSG88638.1"/>
    </source>
</evidence>
<dbReference type="GO" id="GO:0006231">
    <property type="term" value="P:dTMP biosynthetic process"/>
    <property type="evidence" value="ECO:0007669"/>
    <property type="project" value="UniProtKB-UniRule"/>
</dbReference>
<dbReference type="UniPathway" id="UPA00575"/>
<feature type="binding site" evidence="5">
    <location>
        <position position="279"/>
    </location>
    <ligand>
        <name>(6R)-5,10-methylene-5,6,7,8-tetrahydrofolate</name>
        <dbReference type="ChEBI" id="CHEBI:15636"/>
    </ligand>
</feature>
<dbReference type="Gene3D" id="3.30.572.10">
    <property type="entry name" value="Thymidylate synthase/dCMP hydroxymethylase domain"/>
    <property type="match status" value="1"/>
</dbReference>
<protein>
    <recommendedName>
        <fullName evidence="1 5">Thymidylate synthase</fullName>
        <shortName evidence="5">TS</shortName>
        <shortName evidence="5">TSase</shortName>
        <ecNumber evidence="1 5">2.1.1.45</ecNumber>
    </recommendedName>
</protein>
<feature type="domain" description="Thymidylate synthase/dCMP hydroxymethylase" evidence="7">
    <location>
        <begin position="19"/>
        <end position="280"/>
    </location>
</feature>
<keyword evidence="2 5" id="KW-0489">Methyltransferase</keyword>
<keyword evidence="4 5" id="KW-0545">Nucleotide biosynthesis</keyword>
<evidence type="ECO:0000313" key="9">
    <source>
        <dbReference type="Proteomes" id="UP000193377"/>
    </source>
</evidence>
<gene>
    <name evidence="5" type="primary">thyA</name>
    <name evidence="8" type="ORF">B0487_1557</name>
</gene>
<dbReference type="InterPro" id="IPR036926">
    <property type="entry name" value="Thymidate_synth/dCMP_Mease_sf"/>
</dbReference>
<dbReference type="NCBIfam" id="NF002497">
    <property type="entry name" value="PRK01827.1-3"/>
    <property type="match status" value="1"/>
</dbReference>
<dbReference type="AlphaFoldDB" id="A0A1X2Z2K0"/>
<comment type="caution">
    <text evidence="8">The sequence shown here is derived from an EMBL/GenBank/DDBJ whole genome shotgun (WGS) entry which is preliminary data.</text>
</comment>
<dbReference type="GO" id="GO:0032259">
    <property type="term" value="P:methylation"/>
    <property type="evidence" value="ECO:0007669"/>
    <property type="project" value="UniProtKB-KW"/>
</dbReference>
<evidence type="ECO:0000256" key="6">
    <source>
        <dbReference type="PROSITE-ProRule" id="PRU10016"/>
    </source>
</evidence>
<dbReference type="EMBL" id="LNKD01000001">
    <property type="protein sequence ID" value="OSG88638.1"/>
    <property type="molecule type" value="Genomic_DNA"/>
</dbReference>
<dbReference type="GO" id="GO:0004799">
    <property type="term" value="F:thymidylate synthase activity"/>
    <property type="evidence" value="ECO:0007669"/>
    <property type="project" value="UniProtKB-UniRule"/>
</dbReference>
<comment type="subunit">
    <text evidence="5">Homodimer.</text>
</comment>
<feature type="binding site" evidence="5">
    <location>
        <begin position="142"/>
        <end position="143"/>
    </location>
    <ligand>
        <name>dUMP</name>
        <dbReference type="ChEBI" id="CHEBI:246422"/>
        <note>ligand shared between dimeric partners</note>
    </ligand>
</feature>
<dbReference type="PANTHER" id="PTHR11548:SF1">
    <property type="entry name" value="THYMIDYLATE SYNTHASE 1"/>
    <property type="match status" value="1"/>
</dbReference>
<reference evidence="8 9" key="1">
    <citation type="journal article" date="2016" name="Sci. Rep.">
        <title>Evaluation of genetic diversity among strains of the human gut commensal Bifidobacterium adolescentis.</title>
        <authorList>
            <person name="Duranti S."/>
            <person name="Milani C."/>
            <person name="Lugli G.A."/>
            <person name="Mancabelli L."/>
            <person name="Turroni F."/>
            <person name="Ferrario C."/>
            <person name="Mangifesta M."/>
            <person name="Viappiani A."/>
            <person name="Sanchez B."/>
            <person name="Margolles A."/>
            <person name="van Sinderen D."/>
            <person name="Ventura M."/>
        </authorList>
    </citation>
    <scope>NUCLEOTIDE SEQUENCE [LARGE SCALE GENOMIC DNA]</scope>
    <source>
        <strain evidence="8 9">487B</strain>
    </source>
</reference>
<keyword evidence="3 5" id="KW-0808">Transferase</keyword>
<dbReference type="InterPro" id="IPR020940">
    <property type="entry name" value="Thymidylate_synthase_AS"/>
</dbReference>
<comment type="catalytic activity">
    <reaction evidence="5">
        <text>dUMP + (6R)-5,10-methylene-5,6,7,8-tetrahydrofolate = 7,8-dihydrofolate + dTMP</text>
        <dbReference type="Rhea" id="RHEA:12104"/>
        <dbReference type="ChEBI" id="CHEBI:15636"/>
        <dbReference type="ChEBI" id="CHEBI:57451"/>
        <dbReference type="ChEBI" id="CHEBI:63528"/>
        <dbReference type="ChEBI" id="CHEBI:246422"/>
        <dbReference type="EC" id="2.1.1.45"/>
    </reaction>
</comment>
<feature type="active site" evidence="6">
    <location>
        <position position="162"/>
    </location>
</feature>
<keyword evidence="5" id="KW-0963">Cytoplasm</keyword>
<sequence>MTPKEAKNYVSGTLERDQPYERLLRQVVLEGELTHDRTGVGTLSTFGTRMEFNLQDGFPLVTTKKVFLRGIIAELLWFIAGDNKVSTLQKQNVRIWDEWVLPDGTIGKGYPIQWRSWPKTDGTTVDQLSNALDLIRHNPSSRRIIVSAWNAGELDEMALPPCHALFQFHVRGDGFLDCQLYQRSADMFLGVPFNIASYSLLTMMMAQQAGLEPGRFIWVGGDTHVYLNHLEQVCEQLSREPRPWPHMEIDKADSLFDYKPDMFHLIDYDPWPSIKAPVAV</sequence>
<dbReference type="CDD" id="cd00351">
    <property type="entry name" value="TS_Pyrimidine_HMase"/>
    <property type="match status" value="1"/>
</dbReference>
<evidence type="ECO:0000259" key="7">
    <source>
        <dbReference type="Pfam" id="PF00303"/>
    </source>
</evidence>
<evidence type="ECO:0000256" key="4">
    <source>
        <dbReference type="ARBA" id="ARBA00022727"/>
    </source>
</evidence>
<feature type="binding site" description="in other chain" evidence="5">
    <location>
        <begin position="183"/>
        <end position="186"/>
    </location>
    <ligand>
        <name>dUMP</name>
        <dbReference type="ChEBI" id="CHEBI:246422"/>
        <note>ligand shared between dimeric partners</note>
    </ligand>
</feature>
<feature type="active site" description="Nucleophile" evidence="5">
    <location>
        <position position="162"/>
    </location>
</feature>
<comment type="function">
    <text evidence="5">Catalyzes the reductive methylation of 2'-deoxyuridine-5'-monophosphate (dUMP) to 2'-deoxythymidine-5'-monophosphate (dTMP) while utilizing 5,10-methylenetetrahydrofolate (mTHF) as the methyl donor and reductant in the reaction, yielding dihydrofolate (DHF) as a by-product. This enzymatic reaction provides an intracellular de novo source of dTMP, an essential precursor for DNA biosynthesis.</text>
</comment>
<evidence type="ECO:0000256" key="2">
    <source>
        <dbReference type="ARBA" id="ARBA00022603"/>
    </source>
</evidence>
<comment type="pathway">
    <text evidence="5">Pyrimidine metabolism; dTTP biosynthesis.</text>
</comment>